<evidence type="ECO:0000256" key="7">
    <source>
        <dbReference type="ARBA" id="ARBA00076388"/>
    </source>
</evidence>
<sequence>MRVKRAKKNKKNMGVYVQIFGFREPYQMILDGNLIQVASMMKIDTWTSLPKVLQGQVRLYTTSCVISELRALGPDFGAAVLAAKKLERRRCNHEKPIGASDCLKSVVGSDNKHKYGVATQDGALRKHLRAIPGTPLVYINNGVVLLEPPSIETERRMKELEIQKTLPKKFEEPVLKKINPDSKIAAEPTRTFKKKPKGPNPLSMKKKKKDAPQKAAGAGTGEKRKREKADVDGGE</sequence>
<evidence type="ECO:0000256" key="6">
    <source>
        <dbReference type="ARBA" id="ARBA00038503"/>
    </source>
</evidence>
<protein>
    <recommendedName>
        <fullName evidence="7">U three protein 23</fullName>
    </recommendedName>
</protein>
<evidence type="ECO:0000256" key="5">
    <source>
        <dbReference type="ARBA" id="ARBA00037300"/>
    </source>
</evidence>
<comment type="similarity">
    <text evidence="6">Belongs to the UTP23/FCF1 family. UTP23 subfamily.</text>
</comment>
<dbReference type="PANTHER" id="PTHR12416">
    <property type="entry name" value="RRNA-PROCESSING PROTEIN UTP23 HOMOLOG"/>
    <property type="match status" value="1"/>
</dbReference>
<gene>
    <name evidence="10" type="ORF">CcCBS67573_g08347</name>
</gene>
<feature type="region of interest" description="Disordered" evidence="8">
    <location>
        <begin position="180"/>
        <end position="235"/>
    </location>
</feature>
<dbReference type="Proteomes" id="UP000320333">
    <property type="component" value="Unassembled WGS sequence"/>
</dbReference>
<dbReference type="InterPro" id="IPR006984">
    <property type="entry name" value="Fcf1/UTP23"/>
</dbReference>
<dbReference type="Gene3D" id="3.40.50.1010">
    <property type="entry name" value="5'-nuclease"/>
    <property type="match status" value="1"/>
</dbReference>
<evidence type="ECO:0000256" key="4">
    <source>
        <dbReference type="ARBA" id="ARBA00023242"/>
    </source>
</evidence>
<dbReference type="EMBL" id="QEAP01000533">
    <property type="protein sequence ID" value="TPX64708.1"/>
    <property type="molecule type" value="Genomic_DNA"/>
</dbReference>
<evidence type="ECO:0000256" key="1">
    <source>
        <dbReference type="ARBA" id="ARBA00004604"/>
    </source>
</evidence>
<organism evidence="10 11">
    <name type="scientific">Chytriomyces confervae</name>
    <dbReference type="NCBI Taxonomy" id="246404"/>
    <lineage>
        <taxon>Eukaryota</taxon>
        <taxon>Fungi</taxon>
        <taxon>Fungi incertae sedis</taxon>
        <taxon>Chytridiomycota</taxon>
        <taxon>Chytridiomycota incertae sedis</taxon>
        <taxon>Chytridiomycetes</taxon>
        <taxon>Chytridiales</taxon>
        <taxon>Chytriomycetaceae</taxon>
        <taxon>Chytriomyces</taxon>
    </lineage>
</organism>
<feature type="compositionally biased region" description="Basic and acidic residues" evidence="8">
    <location>
        <begin position="221"/>
        <end position="235"/>
    </location>
</feature>
<keyword evidence="2" id="KW-0690">Ribosome biogenesis</keyword>
<dbReference type="SUPFAM" id="SSF88723">
    <property type="entry name" value="PIN domain-like"/>
    <property type="match status" value="1"/>
</dbReference>
<comment type="caution">
    <text evidence="10">The sequence shown here is derived from an EMBL/GenBank/DDBJ whole genome shotgun (WGS) entry which is preliminary data.</text>
</comment>
<comment type="subcellular location">
    <subcellularLocation>
        <location evidence="1">Nucleus</location>
        <location evidence="1">Nucleolus</location>
    </subcellularLocation>
</comment>
<dbReference type="OrthoDB" id="25675at2759"/>
<dbReference type="GO" id="GO:0006364">
    <property type="term" value="P:rRNA processing"/>
    <property type="evidence" value="ECO:0007669"/>
    <property type="project" value="UniProtKB-KW"/>
</dbReference>
<comment type="function">
    <text evidence="5">Involved in rRNA-processing and ribosome biogenesis.</text>
</comment>
<dbReference type="InterPro" id="IPR029060">
    <property type="entry name" value="PIN-like_dom_sf"/>
</dbReference>
<name>A0A507ENF2_9FUNG</name>
<feature type="domain" description="UTP23 sensor motif region" evidence="9">
    <location>
        <begin position="193"/>
        <end position="209"/>
    </location>
</feature>
<dbReference type="InterPro" id="IPR057776">
    <property type="entry name" value="UTP23_sensor"/>
</dbReference>
<evidence type="ECO:0000313" key="10">
    <source>
        <dbReference type="EMBL" id="TPX64708.1"/>
    </source>
</evidence>
<evidence type="ECO:0000256" key="3">
    <source>
        <dbReference type="ARBA" id="ARBA00022552"/>
    </source>
</evidence>
<dbReference type="Pfam" id="PF24779">
    <property type="entry name" value="UTP23_sensor"/>
    <property type="match status" value="1"/>
</dbReference>
<dbReference type="Pfam" id="PF04900">
    <property type="entry name" value="Fcf1"/>
    <property type="match status" value="1"/>
</dbReference>
<accession>A0A507ENF2</accession>
<evidence type="ECO:0000259" key="9">
    <source>
        <dbReference type="Pfam" id="PF24779"/>
    </source>
</evidence>
<reference evidence="10 11" key="1">
    <citation type="journal article" date="2019" name="Sci. Rep.">
        <title>Comparative genomics of chytrid fungi reveal insights into the obligate biotrophic and pathogenic lifestyle of Synchytrium endobioticum.</title>
        <authorList>
            <person name="van de Vossenberg B.T.L.H."/>
            <person name="Warris S."/>
            <person name="Nguyen H.D.T."/>
            <person name="van Gent-Pelzer M.P.E."/>
            <person name="Joly D.L."/>
            <person name="van de Geest H.C."/>
            <person name="Bonants P.J.M."/>
            <person name="Smith D.S."/>
            <person name="Levesque C.A."/>
            <person name="van der Lee T.A.J."/>
        </authorList>
    </citation>
    <scope>NUCLEOTIDE SEQUENCE [LARGE SCALE GENOMIC DNA]</scope>
    <source>
        <strain evidence="10 11">CBS 675.73</strain>
    </source>
</reference>
<dbReference type="AlphaFoldDB" id="A0A507ENF2"/>
<keyword evidence="11" id="KW-1185">Reference proteome</keyword>
<evidence type="ECO:0000256" key="2">
    <source>
        <dbReference type="ARBA" id="ARBA00022517"/>
    </source>
</evidence>
<evidence type="ECO:0000313" key="11">
    <source>
        <dbReference type="Proteomes" id="UP000320333"/>
    </source>
</evidence>
<keyword evidence="4" id="KW-0539">Nucleus</keyword>
<keyword evidence="3" id="KW-0698">rRNA processing</keyword>
<proteinExistence type="inferred from homology"/>
<evidence type="ECO:0000256" key="8">
    <source>
        <dbReference type="SAM" id="MobiDB-lite"/>
    </source>
</evidence>
<dbReference type="GO" id="GO:0032040">
    <property type="term" value="C:small-subunit processome"/>
    <property type="evidence" value="ECO:0007669"/>
    <property type="project" value="InterPro"/>
</dbReference>
<dbReference type="FunFam" id="3.40.50.1010:FF:000006">
    <property type="entry name" value="rRNA-processing protein UTP23 homolog"/>
    <property type="match status" value="1"/>
</dbReference>
<dbReference type="STRING" id="246404.A0A507ENF2"/>